<accession>A0ABV8XWV2</accession>
<keyword evidence="2" id="KW-1185">Reference proteome</keyword>
<reference evidence="2" key="1">
    <citation type="journal article" date="2019" name="Int. J. Syst. Evol. Microbiol.">
        <title>The Global Catalogue of Microorganisms (GCM) 10K type strain sequencing project: providing services to taxonomists for standard genome sequencing and annotation.</title>
        <authorList>
            <consortium name="The Broad Institute Genomics Platform"/>
            <consortium name="The Broad Institute Genome Sequencing Center for Infectious Disease"/>
            <person name="Wu L."/>
            <person name="Ma J."/>
        </authorList>
    </citation>
    <scope>NUCLEOTIDE SEQUENCE [LARGE SCALE GENOMIC DNA]</scope>
    <source>
        <strain evidence="2">CGMCC 1.12125</strain>
    </source>
</reference>
<dbReference type="InterPro" id="IPR044668">
    <property type="entry name" value="PuuD-like"/>
</dbReference>
<keyword evidence="1" id="KW-0378">Hydrolase</keyword>
<protein>
    <submittedName>
        <fullName evidence="1">Gamma-glutamyl-gamma-aminobutyrate hydrolase family protein</fullName>
    </submittedName>
</protein>
<dbReference type="EMBL" id="JBHSEN010000001">
    <property type="protein sequence ID" value="MFC4429456.1"/>
    <property type="molecule type" value="Genomic_DNA"/>
</dbReference>
<organism evidence="1 2">
    <name type="scientific">Citricoccus alkalitolerans</name>
    <dbReference type="NCBI Taxonomy" id="246603"/>
    <lineage>
        <taxon>Bacteria</taxon>
        <taxon>Bacillati</taxon>
        <taxon>Actinomycetota</taxon>
        <taxon>Actinomycetes</taxon>
        <taxon>Micrococcales</taxon>
        <taxon>Micrococcaceae</taxon>
        <taxon>Citricoccus</taxon>
    </lineage>
</organism>
<name>A0ABV8XWV2_9MICC</name>
<dbReference type="GO" id="GO:0016787">
    <property type="term" value="F:hydrolase activity"/>
    <property type="evidence" value="ECO:0007669"/>
    <property type="project" value="UniProtKB-KW"/>
</dbReference>
<evidence type="ECO:0000313" key="1">
    <source>
        <dbReference type="EMBL" id="MFC4429456.1"/>
    </source>
</evidence>
<sequence length="266" mass="28618">MTKPLQRPLRILASYCMDDARVSERYANTLHSLAQRAGQALAYAGPDIQVLFVNASRPGGLASELLDRVDGVVILGGADVDPTFYTQDPAVQKQADTHAVNPEADVFEIELARNAVGRDVPLLGICRGMQVINVALGGTLVSDIGPGTMHNVRPSADEMTEHEVQILEGTRLSHIYGVTRVSVRSAHHQAVARLPETLTPAAWASDGLIEGYESSGSGWLVGIQWHPEDSGANDNHLRALARALVSAVRSHRQLEDTVNSTLRPAV</sequence>
<dbReference type="PANTHER" id="PTHR43235:SF1">
    <property type="entry name" value="GLUTAMINE AMIDOTRANSFERASE PB2B2.05-RELATED"/>
    <property type="match status" value="1"/>
</dbReference>
<gene>
    <name evidence="1" type="ORF">ACFO0K_07165</name>
</gene>
<dbReference type="RefSeq" id="WP_344228368.1">
    <property type="nucleotide sequence ID" value="NZ_BAAALH010000002.1"/>
</dbReference>
<dbReference type="Gene3D" id="3.40.50.880">
    <property type="match status" value="1"/>
</dbReference>
<comment type="caution">
    <text evidence="1">The sequence shown here is derived from an EMBL/GenBank/DDBJ whole genome shotgun (WGS) entry which is preliminary data.</text>
</comment>
<dbReference type="Proteomes" id="UP001595965">
    <property type="component" value="Unassembled WGS sequence"/>
</dbReference>
<dbReference type="Pfam" id="PF07722">
    <property type="entry name" value="Peptidase_C26"/>
    <property type="match status" value="1"/>
</dbReference>
<dbReference type="PROSITE" id="PS51273">
    <property type="entry name" value="GATASE_TYPE_1"/>
    <property type="match status" value="1"/>
</dbReference>
<dbReference type="InterPro" id="IPR029062">
    <property type="entry name" value="Class_I_gatase-like"/>
</dbReference>
<dbReference type="SUPFAM" id="SSF52317">
    <property type="entry name" value="Class I glutamine amidotransferase-like"/>
    <property type="match status" value="1"/>
</dbReference>
<proteinExistence type="predicted"/>
<dbReference type="CDD" id="cd01745">
    <property type="entry name" value="GATase1_2"/>
    <property type="match status" value="1"/>
</dbReference>
<evidence type="ECO:0000313" key="2">
    <source>
        <dbReference type="Proteomes" id="UP001595965"/>
    </source>
</evidence>
<dbReference type="PANTHER" id="PTHR43235">
    <property type="entry name" value="GLUTAMINE AMIDOTRANSFERASE PB2B2.05-RELATED"/>
    <property type="match status" value="1"/>
</dbReference>
<dbReference type="InterPro" id="IPR011697">
    <property type="entry name" value="Peptidase_C26"/>
</dbReference>